<keyword evidence="5" id="KW-0472">Membrane</keyword>
<dbReference type="Pfam" id="PF06580">
    <property type="entry name" value="His_kinase"/>
    <property type="match status" value="1"/>
</dbReference>
<dbReference type="RefSeq" id="WP_022046038.1">
    <property type="nucleotide sequence ID" value="NZ_CP173697.1"/>
</dbReference>
<accession>A0A0M6WDH7</accession>
<evidence type="ECO:0000256" key="5">
    <source>
        <dbReference type="SAM" id="Phobius"/>
    </source>
</evidence>
<dbReference type="InterPro" id="IPR050640">
    <property type="entry name" value="Bact_2-comp_sensor_kinase"/>
</dbReference>
<keyword evidence="5" id="KW-0812">Transmembrane</keyword>
<dbReference type="GO" id="GO:0000155">
    <property type="term" value="F:phosphorelay sensor kinase activity"/>
    <property type="evidence" value="ECO:0007669"/>
    <property type="project" value="InterPro"/>
</dbReference>
<dbReference type="STRING" id="301302.ERS852420_02489"/>
<dbReference type="Proteomes" id="UP000049979">
    <property type="component" value="Unassembled WGS sequence"/>
</dbReference>
<dbReference type="Pfam" id="PF02518">
    <property type="entry name" value="HATPase_c"/>
    <property type="match status" value="1"/>
</dbReference>
<dbReference type="CDD" id="cd06225">
    <property type="entry name" value="HAMP"/>
    <property type="match status" value="1"/>
</dbReference>
<sequence>MNIIEKFIKVLERYMDNLSIKKKFIQLYIFCVLLPLIITDSVVLYIEDSMESQRQYHEMANVANAVSYNISALVENAGEIAKSMYTNRRMNSFLEKQYESNSDYYAEYQNFFQDSTLENVLGMNQIVFTLYTDNPTVVKGGKIDTMSNLKETAAYEAWKERGENEGLFFVYERKRYANSYHRKIILLQNLDFFSKNKEKMLQIEFDYNSMMRMLRRMKFDNEVLICQGDAIVLSNGPFSGVGKKFDMISVQQKMGYKQTITLHGAKLDIYVLKADNRVRSKIVRFLPILGFLVIINVVLPMGFVLLLNHSFTKRIRGLSKVFQSVNGEHLVQMAHEDGRDEIGSMIRNYNRMVKRTNELIQTVYKNKIKEQEILVGRKNAELLALQSQINPHFLFNALESIRMRSLLKEENETADMVEKLAIMQRQYVDWGNDSVEIEQELEFVKAYLSLQKYRFGDRLNYNLEIDPECAQIRIPKLTIVTFVENACVHGIESKASPGWIFVRAYKREEQLYIEIEDTGSGIEEQKLYQMQHDMQNADIEMLKNKKSVGMLNACLRLKMYTEDHVCFEIEGEEGVGTWITICIPMEYLSFAEGCVNGPVCKRGKEIC</sequence>
<name>A0A0M6WDH7_9FIRM</name>
<dbReference type="InterPro" id="IPR036890">
    <property type="entry name" value="HATPase_C_sf"/>
</dbReference>
<evidence type="ECO:0000256" key="2">
    <source>
        <dbReference type="ARBA" id="ARBA00022553"/>
    </source>
</evidence>
<dbReference type="SUPFAM" id="SSF55874">
    <property type="entry name" value="ATPase domain of HSP90 chaperone/DNA topoisomerase II/histidine kinase"/>
    <property type="match status" value="1"/>
</dbReference>
<keyword evidence="8" id="KW-1185">Reference proteome</keyword>
<keyword evidence="2" id="KW-0597">Phosphoprotein</keyword>
<dbReference type="OrthoDB" id="9809348at2"/>
<dbReference type="InterPro" id="IPR003594">
    <property type="entry name" value="HATPase_dom"/>
</dbReference>
<keyword evidence="5" id="KW-1133">Transmembrane helix</keyword>
<dbReference type="Pfam" id="PF00672">
    <property type="entry name" value="HAMP"/>
    <property type="match status" value="1"/>
</dbReference>
<keyword evidence="4" id="KW-0418">Kinase</keyword>
<dbReference type="Gene3D" id="6.10.340.10">
    <property type="match status" value="1"/>
</dbReference>
<dbReference type="SMART" id="SM00304">
    <property type="entry name" value="HAMP"/>
    <property type="match status" value="1"/>
</dbReference>
<gene>
    <name evidence="7" type="ORF">M72_00421</name>
</gene>
<evidence type="ECO:0000313" key="7">
    <source>
        <dbReference type="EMBL" id="CRL32791.1"/>
    </source>
</evidence>
<evidence type="ECO:0000256" key="1">
    <source>
        <dbReference type="ARBA" id="ARBA00004370"/>
    </source>
</evidence>
<dbReference type="PROSITE" id="PS50885">
    <property type="entry name" value="HAMP"/>
    <property type="match status" value="1"/>
</dbReference>
<dbReference type="AlphaFoldDB" id="A0A0M6WDH7"/>
<keyword evidence="3" id="KW-0808">Transferase</keyword>
<proteinExistence type="predicted"/>
<reference evidence="8" key="1">
    <citation type="submission" date="2015-05" db="EMBL/GenBank/DDBJ databases">
        <authorList>
            <consortium name="Pathogen Informatics"/>
        </authorList>
    </citation>
    <scope>NUCLEOTIDE SEQUENCE [LARGE SCALE GENOMIC DNA]</scope>
    <source>
        <strain evidence="8">M72</strain>
    </source>
</reference>
<dbReference type="InterPro" id="IPR010559">
    <property type="entry name" value="Sig_transdc_His_kin_internal"/>
</dbReference>
<dbReference type="Gene3D" id="3.30.565.10">
    <property type="entry name" value="Histidine kinase-like ATPase, C-terminal domain"/>
    <property type="match status" value="1"/>
</dbReference>
<evidence type="ECO:0000256" key="3">
    <source>
        <dbReference type="ARBA" id="ARBA00022679"/>
    </source>
</evidence>
<evidence type="ECO:0000256" key="4">
    <source>
        <dbReference type="ARBA" id="ARBA00022777"/>
    </source>
</evidence>
<dbReference type="GO" id="GO:0016020">
    <property type="term" value="C:membrane"/>
    <property type="evidence" value="ECO:0007669"/>
    <property type="project" value="UniProtKB-SubCell"/>
</dbReference>
<dbReference type="InterPro" id="IPR003660">
    <property type="entry name" value="HAMP_dom"/>
</dbReference>
<dbReference type="PANTHER" id="PTHR34220:SF7">
    <property type="entry name" value="SENSOR HISTIDINE KINASE YPDA"/>
    <property type="match status" value="1"/>
</dbReference>
<evidence type="ECO:0000313" key="8">
    <source>
        <dbReference type="Proteomes" id="UP000049979"/>
    </source>
</evidence>
<dbReference type="PANTHER" id="PTHR34220">
    <property type="entry name" value="SENSOR HISTIDINE KINASE YPDA"/>
    <property type="match status" value="1"/>
</dbReference>
<feature type="domain" description="HAMP" evidence="6">
    <location>
        <begin position="309"/>
        <end position="361"/>
    </location>
</feature>
<comment type="subcellular location">
    <subcellularLocation>
        <location evidence="1">Membrane</location>
    </subcellularLocation>
</comment>
<organism evidence="7 8">
    <name type="scientific">Roseburia faecis</name>
    <dbReference type="NCBI Taxonomy" id="301302"/>
    <lineage>
        <taxon>Bacteria</taxon>
        <taxon>Bacillati</taxon>
        <taxon>Bacillota</taxon>
        <taxon>Clostridia</taxon>
        <taxon>Lachnospirales</taxon>
        <taxon>Lachnospiraceae</taxon>
        <taxon>Roseburia</taxon>
    </lineage>
</organism>
<evidence type="ECO:0000259" key="6">
    <source>
        <dbReference type="PROSITE" id="PS50885"/>
    </source>
</evidence>
<dbReference type="EMBL" id="CVRR01000005">
    <property type="protein sequence ID" value="CRL32791.1"/>
    <property type="molecule type" value="Genomic_DNA"/>
</dbReference>
<protein>
    <recommendedName>
        <fullName evidence="6">HAMP domain-containing protein</fullName>
    </recommendedName>
</protein>
<feature type="transmembrane region" description="Helical" evidence="5">
    <location>
        <begin position="25"/>
        <end position="46"/>
    </location>
</feature>
<feature type="transmembrane region" description="Helical" evidence="5">
    <location>
        <begin position="285"/>
        <end position="307"/>
    </location>
</feature>